<keyword evidence="4 5" id="KW-0472">Membrane</keyword>
<reference evidence="8" key="1">
    <citation type="submission" date="2025-08" db="UniProtKB">
        <authorList>
            <consortium name="RefSeq"/>
        </authorList>
    </citation>
    <scope>IDENTIFICATION</scope>
    <source>
        <tissue evidence="8">Whole sample</tissue>
    </source>
</reference>
<dbReference type="Pfam" id="PF04116">
    <property type="entry name" value="FA_hydroxylase"/>
    <property type="match status" value="1"/>
</dbReference>
<evidence type="ECO:0000256" key="1">
    <source>
        <dbReference type="ARBA" id="ARBA00004370"/>
    </source>
</evidence>
<feature type="transmembrane region" description="Helical" evidence="5">
    <location>
        <begin position="69"/>
        <end position="92"/>
    </location>
</feature>
<dbReference type="GeneID" id="111136253"/>
<dbReference type="GO" id="GO:0016491">
    <property type="term" value="F:oxidoreductase activity"/>
    <property type="evidence" value="ECO:0007669"/>
    <property type="project" value="InterPro"/>
</dbReference>
<evidence type="ECO:0000256" key="4">
    <source>
        <dbReference type="ARBA" id="ARBA00023136"/>
    </source>
</evidence>
<keyword evidence="2 5" id="KW-0812">Transmembrane</keyword>
<evidence type="ECO:0000256" key="5">
    <source>
        <dbReference type="SAM" id="Phobius"/>
    </source>
</evidence>
<dbReference type="InterPro" id="IPR050307">
    <property type="entry name" value="Sterol_Desaturase_Related"/>
</dbReference>
<keyword evidence="7" id="KW-1185">Reference proteome</keyword>
<evidence type="ECO:0000313" key="7">
    <source>
        <dbReference type="Proteomes" id="UP000694844"/>
    </source>
</evidence>
<organism evidence="7 8">
    <name type="scientific">Crassostrea virginica</name>
    <name type="common">Eastern oyster</name>
    <dbReference type="NCBI Taxonomy" id="6565"/>
    <lineage>
        <taxon>Eukaryota</taxon>
        <taxon>Metazoa</taxon>
        <taxon>Spiralia</taxon>
        <taxon>Lophotrochozoa</taxon>
        <taxon>Mollusca</taxon>
        <taxon>Bivalvia</taxon>
        <taxon>Autobranchia</taxon>
        <taxon>Pteriomorphia</taxon>
        <taxon>Ostreida</taxon>
        <taxon>Ostreoidea</taxon>
        <taxon>Ostreidae</taxon>
        <taxon>Crassostrea</taxon>
    </lineage>
</organism>
<dbReference type="GO" id="GO:0016020">
    <property type="term" value="C:membrane"/>
    <property type="evidence" value="ECO:0007669"/>
    <property type="project" value="UniProtKB-SubCell"/>
</dbReference>
<dbReference type="GO" id="GO:0005506">
    <property type="term" value="F:iron ion binding"/>
    <property type="evidence" value="ECO:0007669"/>
    <property type="project" value="InterPro"/>
</dbReference>
<sequence length="260" mass="30165">MDTLTLQYLDFQELFRVVWTTFSVYLVVLAVAGGGFLLVDIYHRPRWALKYKIQKGKNLMIEKGRLRSLLYNIFLNSTVVLLPGAVVFYFLLRWRGADLSFTPPSLPTFLFQMSGFVLIEEIGFYYGHRLLHTPYLYKRIHKKHHEWTAPIGLIAVYAHPVEMLISNLIPFLCGPLFLGSNLVTTLGWFVIAFTVTIIHHSGYHLPLLPSPEFHDFHHLKFTGNYGVLGILDRLHNTDKVFRESSRYRKHRLIFSAKALN</sequence>
<comment type="subcellular location">
    <subcellularLocation>
        <location evidence="1">Membrane</location>
    </subcellularLocation>
</comment>
<feature type="transmembrane region" description="Helical" evidence="5">
    <location>
        <begin position="104"/>
        <end position="126"/>
    </location>
</feature>
<proteinExistence type="predicted"/>
<dbReference type="AlphaFoldDB" id="A0A8B8ERU8"/>
<dbReference type="GO" id="GO:0008610">
    <property type="term" value="P:lipid biosynthetic process"/>
    <property type="evidence" value="ECO:0007669"/>
    <property type="project" value="InterPro"/>
</dbReference>
<feature type="transmembrane region" description="Helical" evidence="5">
    <location>
        <begin position="175"/>
        <end position="198"/>
    </location>
</feature>
<evidence type="ECO:0000256" key="3">
    <source>
        <dbReference type="ARBA" id="ARBA00022989"/>
    </source>
</evidence>
<dbReference type="InterPro" id="IPR006694">
    <property type="entry name" value="Fatty_acid_hydroxylase"/>
</dbReference>
<dbReference type="PANTHER" id="PTHR11863">
    <property type="entry name" value="STEROL DESATURASE"/>
    <property type="match status" value="1"/>
</dbReference>
<evidence type="ECO:0000313" key="8">
    <source>
        <dbReference type="RefSeq" id="XP_022342671.1"/>
    </source>
</evidence>
<dbReference type="OrthoDB" id="408954at2759"/>
<feature type="transmembrane region" description="Helical" evidence="5">
    <location>
        <begin position="147"/>
        <end position="169"/>
    </location>
</feature>
<evidence type="ECO:0000256" key="2">
    <source>
        <dbReference type="ARBA" id="ARBA00022692"/>
    </source>
</evidence>
<dbReference type="Proteomes" id="UP000694844">
    <property type="component" value="Chromosome 5"/>
</dbReference>
<dbReference type="KEGG" id="cvn:111136253"/>
<protein>
    <submittedName>
        <fullName evidence="8">Fatty acid hydroxylase domain-containing protein 2-like</fullName>
    </submittedName>
</protein>
<evidence type="ECO:0000259" key="6">
    <source>
        <dbReference type="Pfam" id="PF04116"/>
    </source>
</evidence>
<accession>A0A8B8ERU8</accession>
<feature type="domain" description="Fatty acid hydroxylase" evidence="6">
    <location>
        <begin position="116"/>
        <end position="237"/>
    </location>
</feature>
<dbReference type="RefSeq" id="XP_022342671.1">
    <property type="nucleotide sequence ID" value="XM_022486963.1"/>
</dbReference>
<keyword evidence="3 5" id="KW-1133">Transmembrane helix</keyword>
<feature type="transmembrane region" description="Helical" evidence="5">
    <location>
        <begin position="22"/>
        <end position="42"/>
    </location>
</feature>
<gene>
    <name evidence="8" type="primary">LOC111136253</name>
</gene>
<name>A0A8B8ERU8_CRAVI</name>